<dbReference type="InterPro" id="IPR036259">
    <property type="entry name" value="MFS_trans_sf"/>
</dbReference>
<keyword evidence="1" id="KW-1133">Transmembrane helix</keyword>
<feature type="transmembrane region" description="Helical" evidence="1">
    <location>
        <begin position="185"/>
        <end position="205"/>
    </location>
</feature>
<evidence type="ECO:0000313" key="2">
    <source>
        <dbReference type="EMBL" id="SVB77798.1"/>
    </source>
</evidence>
<keyword evidence="1" id="KW-0472">Membrane</keyword>
<sequence>LAGFIVQAGLITEPIAATMGISIVGATKQFTMLYGGYLAGTALVFFGLDYIRINLALILYAIGTLIAAAALYIASDLIILAVLLGILGTLGGASAGIAGTILGRIWQGNHRQTAFLAQDASFNFGGTMYPMATVIILTSGYTWPGVYMFVAAGVVLILALLFAANTEVEDDGEAEIVDQTEWNPGIIAAGLALFFTITAKYIIILWLPNYAEAELAATTEESGQIISTIFGMALAGSIIGTIIVTRIKVVYFMLAAVSLGFVSSFQFTLSKTVDDLLFLAGTYGVAISVLYNVFTAYGVEFVRSVTHKHVAYILFCGGVAQTIAPHLSSMLVDSSSMGKTLMIGAFFYAAVIALLIATEIWRKRVSG</sequence>
<gene>
    <name evidence="2" type="ORF">METZ01_LOCUS230652</name>
</gene>
<feature type="transmembrane region" description="Helical" evidence="1">
    <location>
        <begin position="340"/>
        <end position="361"/>
    </location>
</feature>
<dbReference type="EMBL" id="UINC01057050">
    <property type="protein sequence ID" value="SVB77798.1"/>
    <property type="molecule type" value="Genomic_DNA"/>
</dbReference>
<feature type="transmembrane region" description="Helical" evidence="1">
    <location>
        <begin position="225"/>
        <end position="244"/>
    </location>
</feature>
<dbReference type="SUPFAM" id="SSF103473">
    <property type="entry name" value="MFS general substrate transporter"/>
    <property type="match status" value="1"/>
</dbReference>
<organism evidence="2">
    <name type="scientific">marine metagenome</name>
    <dbReference type="NCBI Taxonomy" id="408172"/>
    <lineage>
        <taxon>unclassified sequences</taxon>
        <taxon>metagenomes</taxon>
        <taxon>ecological metagenomes</taxon>
    </lineage>
</organism>
<dbReference type="Gene3D" id="1.20.1250.20">
    <property type="entry name" value="MFS general substrate transporter like domains"/>
    <property type="match status" value="2"/>
</dbReference>
<evidence type="ECO:0008006" key="3">
    <source>
        <dbReference type="Google" id="ProtNLM"/>
    </source>
</evidence>
<feature type="transmembrane region" description="Helical" evidence="1">
    <location>
        <begin position="79"/>
        <end position="102"/>
    </location>
</feature>
<protein>
    <recommendedName>
        <fullName evidence="3">Major facilitator superfamily (MFS) profile domain-containing protein</fullName>
    </recommendedName>
</protein>
<proteinExistence type="predicted"/>
<feature type="transmembrane region" description="Helical" evidence="1">
    <location>
        <begin position="146"/>
        <end position="164"/>
    </location>
</feature>
<accession>A0A382GRQ8</accession>
<dbReference type="AlphaFoldDB" id="A0A382GRQ8"/>
<feature type="transmembrane region" description="Helical" evidence="1">
    <location>
        <begin position="122"/>
        <end position="140"/>
    </location>
</feature>
<evidence type="ECO:0000256" key="1">
    <source>
        <dbReference type="SAM" id="Phobius"/>
    </source>
</evidence>
<reference evidence="2" key="1">
    <citation type="submission" date="2018-05" db="EMBL/GenBank/DDBJ databases">
        <authorList>
            <person name="Lanie J.A."/>
            <person name="Ng W.-L."/>
            <person name="Kazmierczak K.M."/>
            <person name="Andrzejewski T.M."/>
            <person name="Davidsen T.M."/>
            <person name="Wayne K.J."/>
            <person name="Tettelin H."/>
            <person name="Glass J.I."/>
            <person name="Rusch D."/>
            <person name="Podicherti R."/>
            <person name="Tsui H.-C.T."/>
            <person name="Winkler M.E."/>
        </authorList>
    </citation>
    <scope>NUCLEOTIDE SEQUENCE</scope>
</reference>
<dbReference type="Pfam" id="PF07690">
    <property type="entry name" value="MFS_1"/>
    <property type="match status" value="1"/>
</dbReference>
<feature type="transmembrane region" description="Helical" evidence="1">
    <location>
        <begin position="251"/>
        <end position="270"/>
    </location>
</feature>
<name>A0A382GRQ8_9ZZZZ</name>
<dbReference type="InterPro" id="IPR011701">
    <property type="entry name" value="MFS"/>
</dbReference>
<feature type="transmembrane region" description="Helical" evidence="1">
    <location>
        <begin position="276"/>
        <end position="298"/>
    </location>
</feature>
<keyword evidence="1" id="KW-0812">Transmembrane</keyword>
<feature type="transmembrane region" description="Helical" evidence="1">
    <location>
        <begin position="55"/>
        <end position="73"/>
    </location>
</feature>
<feature type="transmembrane region" description="Helical" evidence="1">
    <location>
        <begin position="310"/>
        <end position="328"/>
    </location>
</feature>
<feature type="non-terminal residue" evidence="2">
    <location>
        <position position="1"/>
    </location>
</feature>
<dbReference type="GO" id="GO:0022857">
    <property type="term" value="F:transmembrane transporter activity"/>
    <property type="evidence" value="ECO:0007669"/>
    <property type="project" value="InterPro"/>
</dbReference>